<dbReference type="PANTHER" id="PTHR20922">
    <property type="entry name" value="DNL-TYPE ZINC FINGER PROTEIN"/>
    <property type="match status" value="1"/>
</dbReference>
<dbReference type="InterPro" id="IPR007853">
    <property type="entry name" value="Znf_DNL-typ"/>
</dbReference>
<proteinExistence type="predicted"/>
<evidence type="ECO:0000259" key="2">
    <source>
        <dbReference type="PROSITE" id="PS51501"/>
    </source>
</evidence>
<gene>
    <name evidence="3" type="ORF">BUALT_Bualt05G0134500</name>
</gene>
<comment type="caution">
    <text evidence="3">The sequence shown here is derived from an EMBL/GenBank/DDBJ whole genome shotgun (WGS) entry which is preliminary data.</text>
</comment>
<name>A0AAV6XQM9_9LAMI</name>
<keyword evidence="1" id="KW-0862">Zinc</keyword>
<evidence type="ECO:0000313" key="4">
    <source>
        <dbReference type="Proteomes" id="UP000826271"/>
    </source>
</evidence>
<dbReference type="EMBL" id="WHWC01000005">
    <property type="protein sequence ID" value="KAG8382962.1"/>
    <property type="molecule type" value="Genomic_DNA"/>
</dbReference>
<protein>
    <recommendedName>
        <fullName evidence="2">DNL-type domain-containing protein</fullName>
    </recommendedName>
</protein>
<feature type="domain" description="DNL-type" evidence="2">
    <location>
        <begin position="95"/>
        <end position="165"/>
    </location>
</feature>
<dbReference type="PROSITE" id="PS51501">
    <property type="entry name" value="ZF_DNL"/>
    <property type="match status" value="1"/>
</dbReference>
<dbReference type="GO" id="GO:0005739">
    <property type="term" value="C:mitochondrion"/>
    <property type="evidence" value="ECO:0007669"/>
    <property type="project" value="TreeGrafter"/>
</dbReference>
<accession>A0AAV6XQM9</accession>
<dbReference type="GO" id="GO:0030150">
    <property type="term" value="P:protein import into mitochondrial matrix"/>
    <property type="evidence" value="ECO:0007669"/>
    <property type="project" value="TreeGrafter"/>
</dbReference>
<dbReference type="InterPro" id="IPR024158">
    <property type="entry name" value="Mt_import_TIM15"/>
</dbReference>
<evidence type="ECO:0000256" key="1">
    <source>
        <dbReference type="PROSITE-ProRule" id="PRU00834"/>
    </source>
</evidence>
<dbReference type="GO" id="GO:0050821">
    <property type="term" value="P:protein stabilization"/>
    <property type="evidence" value="ECO:0007669"/>
    <property type="project" value="TreeGrafter"/>
</dbReference>
<dbReference type="GO" id="GO:0008270">
    <property type="term" value="F:zinc ion binding"/>
    <property type="evidence" value="ECO:0007669"/>
    <property type="project" value="UniProtKB-KW"/>
</dbReference>
<dbReference type="PANTHER" id="PTHR20922:SF19">
    <property type="entry name" value="F24J5.3"/>
    <property type="match status" value="1"/>
</dbReference>
<dbReference type="Proteomes" id="UP000826271">
    <property type="component" value="Unassembled WGS sequence"/>
</dbReference>
<evidence type="ECO:0000313" key="3">
    <source>
        <dbReference type="EMBL" id="KAG8382962.1"/>
    </source>
</evidence>
<keyword evidence="1" id="KW-0479">Metal-binding</keyword>
<dbReference type="GO" id="GO:0051087">
    <property type="term" value="F:protein-folding chaperone binding"/>
    <property type="evidence" value="ECO:0007669"/>
    <property type="project" value="TreeGrafter"/>
</dbReference>
<reference evidence="3" key="1">
    <citation type="submission" date="2019-10" db="EMBL/GenBank/DDBJ databases">
        <authorList>
            <person name="Zhang R."/>
            <person name="Pan Y."/>
            <person name="Wang J."/>
            <person name="Ma R."/>
            <person name="Yu S."/>
        </authorList>
    </citation>
    <scope>NUCLEOTIDE SEQUENCE</scope>
    <source>
        <strain evidence="3">LA-IB0</strain>
        <tissue evidence="3">Leaf</tissue>
    </source>
</reference>
<keyword evidence="1" id="KW-0863">Zinc-finger</keyword>
<dbReference type="Pfam" id="PF05180">
    <property type="entry name" value="zf-DNL"/>
    <property type="match status" value="1"/>
</dbReference>
<dbReference type="AlphaFoldDB" id="A0AAV6XQM9"/>
<sequence>MAAFSSCQILRFDYSICSIPKTHTKIIAPISSLPFLQSFRPNFGSNCKPFTLSRSRLRVPKISCLLEDNNEACPETEQSSVSSNSQQEAAIDLKLPRRSLLVTFTCDACGARSQRLINRLAYERGLVYVQCSGCSQYHKLVDNLGLVIEYNLQEEIDLDTNADQV</sequence>
<dbReference type="GO" id="GO:0006457">
    <property type="term" value="P:protein folding"/>
    <property type="evidence" value="ECO:0007669"/>
    <property type="project" value="TreeGrafter"/>
</dbReference>
<organism evidence="3 4">
    <name type="scientific">Buddleja alternifolia</name>
    <dbReference type="NCBI Taxonomy" id="168488"/>
    <lineage>
        <taxon>Eukaryota</taxon>
        <taxon>Viridiplantae</taxon>
        <taxon>Streptophyta</taxon>
        <taxon>Embryophyta</taxon>
        <taxon>Tracheophyta</taxon>
        <taxon>Spermatophyta</taxon>
        <taxon>Magnoliopsida</taxon>
        <taxon>eudicotyledons</taxon>
        <taxon>Gunneridae</taxon>
        <taxon>Pentapetalae</taxon>
        <taxon>asterids</taxon>
        <taxon>lamiids</taxon>
        <taxon>Lamiales</taxon>
        <taxon>Scrophulariaceae</taxon>
        <taxon>Buddlejeae</taxon>
        <taxon>Buddleja</taxon>
    </lineage>
</organism>
<keyword evidence="4" id="KW-1185">Reference proteome</keyword>